<keyword evidence="1" id="KW-0472">Membrane</keyword>
<evidence type="ECO:0000256" key="1">
    <source>
        <dbReference type="SAM" id="Phobius"/>
    </source>
</evidence>
<evidence type="ECO:0000313" key="3">
    <source>
        <dbReference type="Proteomes" id="UP000004358"/>
    </source>
</evidence>
<gene>
    <name evidence="2" type="ORF">DSM3645_03288</name>
</gene>
<feature type="transmembrane region" description="Helical" evidence="1">
    <location>
        <begin position="15"/>
        <end position="34"/>
    </location>
</feature>
<dbReference type="AlphaFoldDB" id="A3ZVX1"/>
<keyword evidence="1" id="KW-0812">Transmembrane</keyword>
<proteinExistence type="predicted"/>
<sequence>MLASAAFFQRTARQVNQALATMLGVIVLMTAAMLTSRL</sequence>
<protein>
    <submittedName>
        <fullName evidence="2">Uncharacterized protein</fullName>
    </submittedName>
</protein>
<keyword evidence="1" id="KW-1133">Transmembrane helix</keyword>
<reference evidence="2 3" key="1">
    <citation type="submission" date="2006-02" db="EMBL/GenBank/DDBJ databases">
        <authorList>
            <person name="Amann R."/>
            <person name="Ferriera S."/>
            <person name="Johnson J."/>
            <person name="Kravitz S."/>
            <person name="Halpern A."/>
            <person name="Remington K."/>
            <person name="Beeson K."/>
            <person name="Tran B."/>
            <person name="Rogers Y.-H."/>
            <person name="Friedman R."/>
            <person name="Venter J.C."/>
        </authorList>
    </citation>
    <scope>NUCLEOTIDE SEQUENCE [LARGE SCALE GENOMIC DNA]</scope>
    <source>
        <strain evidence="2 3">DSM 3645</strain>
    </source>
</reference>
<comment type="caution">
    <text evidence="2">The sequence shown here is derived from an EMBL/GenBank/DDBJ whole genome shotgun (WGS) entry which is preliminary data.</text>
</comment>
<dbReference type="Proteomes" id="UP000004358">
    <property type="component" value="Unassembled WGS sequence"/>
</dbReference>
<dbReference type="HOGENOM" id="CLU_3325118_0_0_0"/>
<accession>A3ZVX1</accession>
<organism evidence="2 3">
    <name type="scientific">Blastopirellula marina DSM 3645</name>
    <dbReference type="NCBI Taxonomy" id="314230"/>
    <lineage>
        <taxon>Bacteria</taxon>
        <taxon>Pseudomonadati</taxon>
        <taxon>Planctomycetota</taxon>
        <taxon>Planctomycetia</taxon>
        <taxon>Pirellulales</taxon>
        <taxon>Pirellulaceae</taxon>
        <taxon>Blastopirellula</taxon>
    </lineage>
</organism>
<evidence type="ECO:0000313" key="2">
    <source>
        <dbReference type="EMBL" id="EAQ79467.1"/>
    </source>
</evidence>
<dbReference type="EMBL" id="AANZ01000014">
    <property type="protein sequence ID" value="EAQ79467.1"/>
    <property type="molecule type" value="Genomic_DNA"/>
</dbReference>
<name>A3ZVX1_9BACT</name>